<evidence type="ECO:0000313" key="1">
    <source>
        <dbReference type="EMBL" id="AEG18167.1"/>
    </source>
</evidence>
<reference evidence="1 2" key="1">
    <citation type="journal article" date="2014" name="Int. J. Syst. Evol. Microbiol.">
        <title>Methanobacterium paludis sp. nov. and a novel strain of Methanobacterium lacus isolated from northern peatlands.</title>
        <authorList>
            <person name="Cadillo-Quiroz H."/>
            <person name="Brauer S.L."/>
            <person name="Goodson N."/>
            <person name="Yavitt J.B."/>
            <person name="Zinder S.H."/>
        </authorList>
    </citation>
    <scope>NUCLEOTIDE SEQUENCE [LARGE SCALE GENOMIC DNA]</scope>
    <source>
        <strain evidence="2">DSM 25820 / JCM 18151 / SWAN1</strain>
    </source>
</reference>
<organism evidence="1 2">
    <name type="scientific">Methanobacterium paludis (strain DSM 25820 / JCM 18151 / SWAN1)</name>
    <dbReference type="NCBI Taxonomy" id="868131"/>
    <lineage>
        <taxon>Archaea</taxon>
        <taxon>Methanobacteriati</taxon>
        <taxon>Methanobacteriota</taxon>
        <taxon>Methanomada group</taxon>
        <taxon>Methanobacteria</taxon>
        <taxon>Methanobacteriales</taxon>
        <taxon>Methanobacteriaceae</taxon>
        <taxon>Methanobacterium</taxon>
    </lineage>
</organism>
<sequence length="90" mass="10599">MIPSDNNWSELVQNVTITLSKWGLFDDSRSINTSCIEDEKDELDYTYEIPILKKLDENQLDILKKLNTDSKKTPKFKYIKHETGLKLMIY</sequence>
<name>F6D4V8_METPW</name>
<dbReference type="GeneID" id="10668654"/>
<gene>
    <name evidence="1" type="ordered locus">MSWAN_1149</name>
</gene>
<protein>
    <submittedName>
        <fullName evidence="1">Uncharacterized protein</fullName>
    </submittedName>
</protein>
<evidence type="ECO:0000313" key="2">
    <source>
        <dbReference type="Proteomes" id="UP000009231"/>
    </source>
</evidence>
<dbReference type="AlphaFoldDB" id="F6D4V8"/>
<dbReference type="RefSeq" id="WP_013825669.1">
    <property type="nucleotide sequence ID" value="NC_015574.1"/>
</dbReference>
<proteinExistence type="predicted"/>
<keyword evidence="2" id="KW-1185">Reference proteome</keyword>
<accession>F6D4V8</accession>
<dbReference type="HOGENOM" id="CLU_2433905_0_0_2"/>
<dbReference type="KEGG" id="mew:MSWAN_1149"/>
<dbReference type="EMBL" id="CP002772">
    <property type="protein sequence ID" value="AEG18167.1"/>
    <property type="molecule type" value="Genomic_DNA"/>
</dbReference>
<dbReference type="Proteomes" id="UP000009231">
    <property type="component" value="Chromosome"/>
</dbReference>